<reference evidence="3" key="1">
    <citation type="submission" date="2025-08" db="UniProtKB">
        <authorList>
            <consortium name="RefSeq"/>
        </authorList>
    </citation>
    <scope>IDENTIFICATION</scope>
    <source>
        <strain evidence="3">J_2021</strain>
        <tissue evidence="3">Erythrocytes</tissue>
    </source>
</reference>
<dbReference type="CTD" id="121401224"/>
<feature type="transmembrane region" description="Helical" evidence="1">
    <location>
        <begin position="12"/>
        <end position="31"/>
    </location>
</feature>
<dbReference type="RefSeq" id="XP_041441488.1">
    <property type="nucleotide sequence ID" value="XM_041585554.1"/>
</dbReference>
<name>A0A8J1MJ01_XENLA</name>
<evidence type="ECO:0000256" key="1">
    <source>
        <dbReference type="SAM" id="Phobius"/>
    </source>
</evidence>
<accession>A0A8J1MJ01</accession>
<evidence type="ECO:0000313" key="2">
    <source>
        <dbReference type="Proteomes" id="UP000186698"/>
    </source>
</evidence>
<dbReference type="PRINTS" id="PR01926">
    <property type="entry name" value="INTERLEUKIN9"/>
</dbReference>
<dbReference type="InterPro" id="IPR020447">
    <property type="entry name" value="IL-9"/>
</dbReference>
<dbReference type="AlphaFoldDB" id="A0A8J1MJ01"/>
<keyword evidence="2" id="KW-1185">Reference proteome</keyword>
<gene>
    <name evidence="3" type="primary">LOC121401224</name>
</gene>
<keyword evidence="1" id="KW-0812">Transmembrane</keyword>
<keyword evidence="1" id="KW-1133">Transmembrane helix</keyword>
<dbReference type="GeneID" id="121401224"/>
<sequence>MLGGLVIKTTQVLCYGYVVLSCIYFFFLFILTRSLISVIYFQDQEKHKGCGCLDIPQDTCNLSCFNSGLQEIKKHQLGDPNLLSRFSIMRTGCKVRIFVLDLSCAKSCKKTTFGNWYSFLEELRRAFHEIATEAAPTAISTNIY</sequence>
<dbReference type="KEGG" id="xla:121401224"/>
<dbReference type="Proteomes" id="UP000186698">
    <property type="component" value="Chromosome 3L"/>
</dbReference>
<organism evidence="2 3">
    <name type="scientific">Xenopus laevis</name>
    <name type="common">African clawed frog</name>
    <dbReference type="NCBI Taxonomy" id="8355"/>
    <lineage>
        <taxon>Eukaryota</taxon>
        <taxon>Metazoa</taxon>
        <taxon>Chordata</taxon>
        <taxon>Craniata</taxon>
        <taxon>Vertebrata</taxon>
        <taxon>Euteleostomi</taxon>
        <taxon>Amphibia</taxon>
        <taxon>Batrachia</taxon>
        <taxon>Anura</taxon>
        <taxon>Pipoidea</taxon>
        <taxon>Pipidae</taxon>
        <taxon>Xenopodinae</taxon>
        <taxon>Xenopus</taxon>
        <taxon>Xenopus</taxon>
    </lineage>
</organism>
<proteinExistence type="predicted"/>
<dbReference type="OrthoDB" id="10399864at2759"/>
<protein>
    <submittedName>
        <fullName evidence="3">Interleukin-9-like</fullName>
    </submittedName>
</protein>
<evidence type="ECO:0000313" key="3">
    <source>
        <dbReference type="RefSeq" id="XP_041441488.1"/>
    </source>
</evidence>
<keyword evidence="1" id="KW-0472">Membrane</keyword>